<feature type="domain" description="Nucleolar protein Dnt1-like N-terminal" evidence="1">
    <location>
        <begin position="35"/>
        <end position="99"/>
    </location>
</feature>
<dbReference type="SUPFAM" id="SSF48371">
    <property type="entry name" value="ARM repeat"/>
    <property type="match status" value="1"/>
</dbReference>
<dbReference type="InterPro" id="IPR016024">
    <property type="entry name" value="ARM-type_fold"/>
</dbReference>
<gene>
    <name evidence="2" type="ORF">ECRASSUSDP1_LOCUS53</name>
</gene>
<reference evidence="2" key="1">
    <citation type="submission" date="2023-07" db="EMBL/GenBank/DDBJ databases">
        <authorList>
            <consortium name="AG Swart"/>
            <person name="Singh M."/>
            <person name="Singh A."/>
            <person name="Seah K."/>
            <person name="Emmerich C."/>
        </authorList>
    </citation>
    <scope>NUCLEOTIDE SEQUENCE</scope>
    <source>
        <strain evidence="2">DP1</strain>
    </source>
</reference>
<sequence>MDIDSLHEMEYNKATDSTFRLFADLRRNFASRETYKKLILMTSPSMTIKQLKQKVEMEFAEIFPREEPYFVGKIDDTSGYTLPADSLVGDHFKQGDNLVVWPRADYEDFPHTYSKESANDLVHTLKNVHYSLVSKISDSYIQEYTDKVELLNTVLPLGLSEDIPTIQNICVILNKIVSKDVIEIMDEEENSSILELAVLVMQNWIMKIIEEDKFIMNNALMILEMFIKSWSFCSSFKNRPCVEKLVKLSKEPLLPSSTKTQIIRIASSLTSSISLDSLRYYTLAKFENSKGGSKVSKDLNSLHRTIKDTYPLSGRNSTFRKSMNITEQNLLTPYPQKKFIGSLTDTERDFKKTLKTSYSKKEIDDIRKDGERRVYFNRIPTPRQAISKILRHDIEDINNRKLRELADKDSFFANPYKVTYFKDAYPLLDKLPPVKFHYSGELLEDYCQMLHPEINNRDVMGFAIHNVDRMLPNAMKDIMSDPKRFLAVFRLFEYYNFPKDVRSAQLRIMESMCKKMNQERAQDAIMEDCLLRVVRAYKFHHPSFRNTLVDFLYAVIDKAGSENLDLPKLINLTLCEYPAVQECGMKAICMMSVPEEIDKFGLRYEKDRIDVAFHVHIPYLIDCGKSITHSTDFKNYALQALANLCQRAYLKPYVLYNDGIGCFLDALKNEHNLAGRRIAAKALAQLVEGDEKLRVRIITSLSEEVKQTWMHEVDSVIGVYIRRILRSDT</sequence>
<dbReference type="InterPro" id="IPR018844">
    <property type="entry name" value="Dnt1-like_N"/>
</dbReference>
<proteinExistence type="predicted"/>
<accession>A0AAD1X5Y6</accession>
<evidence type="ECO:0000313" key="3">
    <source>
        <dbReference type="Proteomes" id="UP001295684"/>
    </source>
</evidence>
<protein>
    <recommendedName>
        <fullName evidence="1">Nucleolar protein Dnt1-like N-terminal domain-containing protein</fullName>
    </recommendedName>
</protein>
<dbReference type="InterPro" id="IPR011989">
    <property type="entry name" value="ARM-like"/>
</dbReference>
<dbReference type="Proteomes" id="UP001295684">
    <property type="component" value="Unassembled WGS sequence"/>
</dbReference>
<dbReference type="Pfam" id="PF10407">
    <property type="entry name" value="Cytokin_check_N"/>
    <property type="match status" value="1"/>
</dbReference>
<comment type="caution">
    <text evidence="2">The sequence shown here is derived from an EMBL/GenBank/DDBJ whole genome shotgun (WGS) entry which is preliminary data.</text>
</comment>
<dbReference type="Gene3D" id="1.25.10.10">
    <property type="entry name" value="Leucine-rich Repeat Variant"/>
    <property type="match status" value="1"/>
</dbReference>
<keyword evidence="3" id="KW-1185">Reference proteome</keyword>
<organism evidence="2 3">
    <name type="scientific">Euplotes crassus</name>
    <dbReference type="NCBI Taxonomy" id="5936"/>
    <lineage>
        <taxon>Eukaryota</taxon>
        <taxon>Sar</taxon>
        <taxon>Alveolata</taxon>
        <taxon>Ciliophora</taxon>
        <taxon>Intramacronucleata</taxon>
        <taxon>Spirotrichea</taxon>
        <taxon>Hypotrichia</taxon>
        <taxon>Euplotida</taxon>
        <taxon>Euplotidae</taxon>
        <taxon>Moneuplotes</taxon>
    </lineage>
</organism>
<evidence type="ECO:0000313" key="2">
    <source>
        <dbReference type="EMBL" id="CAI2358770.1"/>
    </source>
</evidence>
<name>A0AAD1X5Y6_EUPCR</name>
<evidence type="ECO:0000259" key="1">
    <source>
        <dbReference type="Pfam" id="PF10407"/>
    </source>
</evidence>
<dbReference type="EMBL" id="CAMPGE010000050">
    <property type="protein sequence ID" value="CAI2358770.1"/>
    <property type="molecule type" value="Genomic_DNA"/>
</dbReference>
<dbReference type="AlphaFoldDB" id="A0AAD1X5Y6"/>